<keyword evidence="6" id="KW-1133">Transmembrane helix</keyword>
<organism evidence="7 8">
    <name type="scientific">Camellia sinensis var. sinensis</name>
    <name type="common">China tea</name>
    <dbReference type="NCBI Taxonomy" id="542762"/>
    <lineage>
        <taxon>Eukaryota</taxon>
        <taxon>Viridiplantae</taxon>
        <taxon>Streptophyta</taxon>
        <taxon>Embryophyta</taxon>
        <taxon>Tracheophyta</taxon>
        <taxon>Spermatophyta</taxon>
        <taxon>Magnoliopsida</taxon>
        <taxon>eudicotyledons</taxon>
        <taxon>Gunneridae</taxon>
        <taxon>Pentapetalae</taxon>
        <taxon>asterids</taxon>
        <taxon>Ericales</taxon>
        <taxon>Theaceae</taxon>
        <taxon>Camellia</taxon>
    </lineage>
</organism>
<name>A0A4S4CX62_CAMSN</name>
<evidence type="ECO:0000256" key="6">
    <source>
        <dbReference type="SAM" id="Phobius"/>
    </source>
</evidence>
<evidence type="ECO:0000313" key="7">
    <source>
        <dbReference type="EMBL" id="THF93993.1"/>
    </source>
</evidence>
<keyword evidence="8" id="KW-1185">Reference proteome</keyword>
<protein>
    <submittedName>
        <fullName evidence="7">Uncharacterized protein</fullName>
    </submittedName>
</protein>
<keyword evidence="4" id="KW-0677">Repeat</keyword>
<dbReference type="GO" id="GO:0006364">
    <property type="term" value="P:rRNA processing"/>
    <property type="evidence" value="ECO:0007669"/>
    <property type="project" value="UniProtKB-KW"/>
</dbReference>
<dbReference type="PANTHER" id="PTHR18359">
    <property type="entry name" value="WD-REPEAT PROTEIN-RELATED"/>
    <property type="match status" value="1"/>
</dbReference>
<comment type="subcellular location">
    <subcellularLocation>
        <location evidence="1">Nucleus</location>
        <location evidence="1">Nucleolus</location>
    </subcellularLocation>
</comment>
<dbReference type="GO" id="GO:0032040">
    <property type="term" value="C:small-subunit processome"/>
    <property type="evidence" value="ECO:0007669"/>
    <property type="project" value="TreeGrafter"/>
</dbReference>
<reference evidence="7 8" key="1">
    <citation type="journal article" date="2018" name="Proc. Natl. Acad. Sci. U.S.A.">
        <title>Draft genome sequence of Camellia sinensis var. sinensis provides insights into the evolution of the tea genome and tea quality.</title>
        <authorList>
            <person name="Wei C."/>
            <person name="Yang H."/>
            <person name="Wang S."/>
            <person name="Zhao J."/>
            <person name="Liu C."/>
            <person name="Gao L."/>
            <person name="Xia E."/>
            <person name="Lu Y."/>
            <person name="Tai Y."/>
            <person name="She G."/>
            <person name="Sun J."/>
            <person name="Cao H."/>
            <person name="Tong W."/>
            <person name="Gao Q."/>
            <person name="Li Y."/>
            <person name="Deng W."/>
            <person name="Jiang X."/>
            <person name="Wang W."/>
            <person name="Chen Q."/>
            <person name="Zhang S."/>
            <person name="Li H."/>
            <person name="Wu J."/>
            <person name="Wang P."/>
            <person name="Li P."/>
            <person name="Shi C."/>
            <person name="Zheng F."/>
            <person name="Jian J."/>
            <person name="Huang B."/>
            <person name="Shan D."/>
            <person name="Shi M."/>
            <person name="Fang C."/>
            <person name="Yue Y."/>
            <person name="Li F."/>
            <person name="Li D."/>
            <person name="Wei S."/>
            <person name="Han B."/>
            <person name="Jiang C."/>
            <person name="Yin Y."/>
            <person name="Xia T."/>
            <person name="Zhang Z."/>
            <person name="Bennetzen J.L."/>
            <person name="Zhao S."/>
            <person name="Wan X."/>
        </authorList>
    </citation>
    <scope>NUCLEOTIDE SEQUENCE [LARGE SCALE GENOMIC DNA]</scope>
    <source>
        <strain evidence="8">cv. Shuchazao</strain>
        <tissue evidence="7">Leaf</tissue>
    </source>
</reference>
<dbReference type="SUPFAM" id="SSF50978">
    <property type="entry name" value="WD40 repeat-like"/>
    <property type="match status" value="1"/>
</dbReference>
<keyword evidence="5" id="KW-0539">Nucleus</keyword>
<dbReference type="STRING" id="542762.A0A4S4CX62"/>
<dbReference type="InterPro" id="IPR015943">
    <property type="entry name" value="WD40/YVTN_repeat-like_dom_sf"/>
</dbReference>
<dbReference type="InterPro" id="IPR045161">
    <property type="entry name" value="Utp18"/>
</dbReference>
<evidence type="ECO:0000256" key="3">
    <source>
        <dbReference type="ARBA" id="ARBA00022574"/>
    </source>
</evidence>
<evidence type="ECO:0000256" key="2">
    <source>
        <dbReference type="ARBA" id="ARBA00022552"/>
    </source>
</evidence>
<comment type="caution">
    <text evidence="7">The sequence shown here is derived from an EMBL/GenBank/DDBJ whole genome shotgun (WGS) entry which is preliminary data.</text>
</comment>
<evidence type="ECO:0000256" key="5">
    <source>
        <dbReference type="ARBA" id="ARBA00023242"/>
    </source>
</evidence>
<gene>
    <name evidence="7" type="ORF">TEA_020402</name>
</gene>
<keyword evidence="6" id="KW-0812">Transmembrane</keyword>
<evidence type="ECO:0000256" key="1">
    <source>
        <dbReference type="ARBA" id="ARBA00004604"/>
    </source>
</evidence>
<keyword evidence="2" id="KW-0698">rRNA processing</keyword>
<dbReference type="Gene3D" id="2.130.10.10">
    <property type="entry name" value="YVTN repeat-like/Quinoprotein amine dehydrogenase"/>
    <property type="match status" value="1"/>
</dbReference>
<proteinExistence type="predicted"/>
<dbReference type="InterPro" id="IPR036322">
    <property type="entry name" value="WD40_repeat_dom_sf"/>
</dbReference>
<dbReference type="Proteomes" id="UP000306102">
    <property type="component" value="Unassembled WGS sequence"/>
</dbReference>
<evidence type="ECO:0000256" key="4">
    <source>
        <dbReference type="ARBA" id="ARBA00022737"/>
    </source>
</evidence>
<dbReference type="EMBL" id="SDRB02013807">
    <property type="protein sequence ID" value="THF93993.1"/>
    <property type="molecule type" value="Genomic_DNA"/>
</dbReference>
<accession>A0A4S4CX62</accession>
<keyword evidence="6" id="KW-0472">Membrane</keyword>
<dbReference type="PANTHER" id="PTHR18359:SF0">
    <property type="entry name" value="U3 SMALL NUCLEOLAR RNA-ASSOCIATED PROTEIN 18 HOMOLOG"/>
    <property type="match status" value="1"/>
</dbReference>
<keyword evidence="3" id="KW-0853">WD repeat</keyword>
<dbReference type="AlphaFoldDB" id="A0A4S4CX62"/>
<dbReference type="GO" id="GO:0034388">
    <property type="term" value="C:Pwp2p-containing subcomplex of 90S preribosome"/>
    <property type="evidence" value="ECO:0007669"/>
    <property type="project" value="TreeGrafter"/>
</dbReference>
<evidence type="ECO:0000313" key="8">
    <source>
        <dbReference type="Proteomes" id="UP000306102"/>
    </source>
</evidence>
<feature type="transmembrane region" description="Helical" evidence="6">
    <location>
        <begin position="422"/>
        <end position="443"/>
    </location>
</feature>
<sequence>MKKLENFLFGSLYSPVEFGKEDDEELRDGVDKSFALFFTNKSANSVLSVYEDDAEFRKSSNDEDEVGQRRPVWVDDKEVSRLRAHHIKLNLQTEWAKLDSQPRNYSSDDEDSDIENGIVLAHGCKDVEGVDDILRTNEDLVVKSSMKLLPGLLDSGGDGHVYHWDLRTRDCFHRVVDEGCINGSSFCTSPNGSLFAACSNTGIMNVYNREEFFWGKRRPIKTIENLTTRVDFMKFNNDAQILAISSSMSKNSLKLIHIPSFTIFSNWPPPNWTLHYPHCLDFSPGGGFIAMGNAAGKVNQNFVQTFIDLRRPRLASERWGNMYLVRDKQVLEAITELLKGMTGLDAKKQAAEVTDILEVVKGCEEKVSNVVASVNILQGRAFEEVEAAMATPWLFALSPSPSPQGLLEHHRFVSQSTSQKDYPIFLALLVFHCAFVAVGLAAVV</sequence>